<dbReference type="AlphaFoldDB" id="A0A1E7ZGQ9"/>
<sequence>MLGSRKSCTDRETGALLVLSGQENNAKDSSNSDKGDVGKNSGTNQDNNAGSSSYLFGGIKRVAQRLLEANAQAFWGEFAHNAEELSDVSEAIPINGPEELAGAAAVDSSPAIGAIIVGANAVVTKGKSLVNDICRPTLVTNPKHVPGGAGFRKDAGIQPDDFQEVYNNSIEYKGSYWGKSTDGKSIYRYSGSGDSRHWTGSTGGKANPLTRSRVPDRVLKELGFSAKGKNSPWK</sequence>
<organism evidence="2 3">
    <name type="scientific">Alteromonas confluentis</name>
    <dbReference type="NCBI Taxonomy" id="1656094"/>
    <lineage>
        <taxon>Bacteria</taxon>
        <taxon>Pseudomonadati</taxon>
        <taxon>Pseudomonadota</taxon>
        <taxon>Gammaproteobacteria</taxon>
        <taxon>Alteromonadales</taxon>
        <taxon>Alteromonadaceae</taxon>
        <taxon>Alteromonas/Salinimonas group</taxon>
        <taxon>Alteromonas</taxon>
    </lineage>
</organism>
<dbReference type="RefSeq" id="WP_070123313.1">
    <property type="nucleotide sequence ID" value="NZ_MDHN01000003.1"/>
</dbReference>
<accession>A0A1E7ZGQ9</accession>
<keyword evidence="3" id="KW-1185">Reference proteome</keyword>
<feature type="compositionally biased region" description="Polar residues" evidence="1">
    <location>
        <begin position="40"/>
        <end position="50"/>
    </location>
</feature>
<evidence type="ECO:0000313" key="2">
    <source>
        <dbReference type="EMBL" id="OFC72691.1"/>
    </source>
</evidence>
<comment type="caution">
    <text evidence="2">The sequence shown here is derived from an EMBL/GenBank/DDBJ whole genome shotgun (WGS) entry which is preliminary data.</text>
</comment>
<protein>
    <submittedName>
        <fullName evidence="2">Uncharacterized protein</fullName>
    </submittedName>
</protein>
<feature type="region of interest" description="Disordered" evidence="1">
    <location>
        <begin position="192"/>
        <end position="212"/>
    </location>
</feature>
<evidence type="ECO:0000256" key="1">
    <source>
        <dbReference type="SAM" id="MobiDB-lite"/>
    </source>
</evidence>
<reference evidence="2 3" key="1">
    <citation type="submission" date="2016-08" db="EMBL/GenBank/DDBJ databases">
        <authorList>
            <person name="Seilhamer J.J."/>
        </authorList>
    </citation>
    <scope>NUCLEOTIDE SEQUENCE [LARGE SCALE GENOMIC DNA]</scope>
    <source>
        <strain evidence="2 3">KCTC 42603</strain>
    </source>
</reference>
<dbReference type="OrthoDB" id="6453479at2"/>
<evidence type="ECO:0000313" key="3">
    <source>
        <dbReference type="Proteomes" id="UP000175691"/>
    </source>
</evidence>
<name>A0A1E7ZGQ9_9ALTE</name>
<gene>
    <name evidence="2" type="ORF">BFC18_02245</name>
</gene>
<dbReference type="Proteomes" id="UP000175691">
    <property type="component" value="Unassembled WGS sequence"/>
</dbReference>
<dbReference type="EMBL" id="MDHN01000003">
    <property type="protein sequence ID" value="OFC72691.1"/>
    <property type="molecule type" value="Genomic_DNA"/>
</dbReference>
<dbReference type="STRING" id="1656094.BFC18_02245"/>
<feature type="region of interest" description="Disordered" evidence="1">
    <location>
        <begin position="1"/>
        <end position="50"/>
    </location>
</feature>
<proteinExistence type="predicted"/>